<dbReference type="GO" id="GO:0008360">
    <property type="term" value="P:regulation of cell shape"/>
    <property type="evidence" value="ECO:0007669"/>
    <property type="project" value="UniProtKB-UniRule"/>
</dbReference>
<dbReference type="CDD" id="cd16913">
    <property type="entry name" value="YkuD_like"/>
    <property type="match status" value="1"/>
</dbReference>
<evidence type="ECO:0000259" key="10">
    <source>
        <dbReference type="PROSITE" id="PS52029"/>
    </source>
</evidence>
<keyword evidence="3" id="KW-0328">Glycosyltransferase</keyword>
<sequence length="204" mass="21931">MWIYVNVQFLVSSSCLLVAAILTLQRSLSSGEWGVQCQCQEEVAVSEVVERVPDAGIARAGEPASSSPSVQPSLVLQVSLIKKRVAVIQNGSTIAEYPIATGKPGWETPMGTYPVIDMRKNPTWQHPITGEIVPPGERNPMGTRWLAFVEVGGGSGVIGFHGTNNPSSIGTASSHGCLRMLNQDIEALYRLVESVQGQTLVRVF</sequence>
<comment type="pathway">
    <text evidence="1 9">Cell wall biogenesis; peptidoglycan biosynthesis.</text>
</comment>
<protein>
    <submittedName>
        <fullName evidence="11">L,D-transpeptidase</fullName>
    </submittedName>
</protein>
<evidence type="ECO:0000256" key="8">
    <source>
        <dbReference type="ARBA" id="ARBA00023316"/>
    </source>
</evidence>
<dbReference type="AlphaFoldDB" id="A0A6B3NE03"/>
<comment type="similarity">
    <text evidence="2">Belongs to the YkuD family.</text>
</comment>
<keyword evidence="4" id="KW-0808">Transferase</keyword>
<evidence type="ECO:0000256" key="4">
    <source>
        <dbReference type="ARBA" id="ARBA00022679"/>
    </source>
</evidence>
<evidence type="ECO:0000256" key="3">
    <source>
        <dbReference type="ARBA" id="ARBA00022676"/>
    </source>
</evidence>
<dbReference type="GO" id="GO:0071555">
    <property type="term" value="P:cell wall organization"/>
    <property type="evidence" value="ECO:0007669"/>
    <property type="project" value="UniProtKB-UniRule"/>
</dbReference>
<dbReference type="GO" id="GO:0071972">
    <property type="term" value="F:peptidoglycan L,D-transpeptidase activity"/>
    <property type="evidence" value="ECO:0007669"/>
    <property type="project" value="TreeGrafter"/>
</dbReference>
<dbReference type="Gene3D" id="2.40.440.10">
    <property type="entry name" value="L,D-transpeptidase catalytic domain-like"/>
    <property type="match status" value="1"/>
</dbReference>
<dbReference type="PANTHER" id="PTHR30582">
    <property type="entry name" value="L,D-TRANSPEPTIDASE"/>
    <property type="match status" value="1"/>
</dbReference>
<organism evidence="11">
    <name type="scientific">Symploca sp. SIO1C4</name>
    <dbReference type="NCBI Taxonomy" id="2607765"/>
    <lineage>
        <taxon>Bacteria</taxon>
        <taxon>Bacillati</taxon>
        <taxon>Cyanobacteriota</taxon>
        <taxon>Cyanophyceae</taxon>
        <taxon>Coleofasciculales</taxon>
        <taxon>Coleofasciculaceae</taxon>
        <taxon>Symploca</taxon>
    </lineage>
</organism>
<keyword evidence="6 9" id="KW-0133">Cell shape</keyword>
<accession>A0A6B3NE03</accession>
<feature type="active site" description="Nucleophile" evidence="9">
    <location>
        <position position="177"/>
    </location>
</feature>
<feature type="active site" description="Proton donor/acceptor" evidence="9">
    <location>
        <position position="161"/>
    </location>
</feature>
<dbReference type="SUPFAM" id="SSF141523">
    <property type="entry name" value="L,D-transpeptidase catalytic domain-like"/>
    <property type="match status" value="1"/>
</dbReference>
<dbReference type="GO" id="GO:0018104">
    <property type="term" value="P:peptidoglycan-protein cross-linking"/>
    <property type="evidence" value="ECO:0007669"/>
    <property type="project" value="TreeGrafter"/>
</dbReference>
<comment type="caution">
    <text evidence="11">The sequence shown here is derived from an EMBL/GenBank/DDBJ whole genome shotgun (WGS) entry which is preliminary data.</text>
</comment>
<reference evidence="11" key="1">
    <citation type="submission" date="2019-11" db="EMBL/GenBank/DDBJ databases">
        <title>Genomic insights into an expanded diversity of filamentous marine cyanobacteria reveals the extraordinary biosynthetic potential of Moorea and Okeania.</title>
        <authorList>
            <person name="Ferreira Leao T."/>
            <person name="Wang M."/>
            <person name="Moss N."/>
            <person name="Da Silva R."/>
            <person name="Sanders J."/>
            <person name="Nurk S."/>
            <person name="Gurevich A."/>
            <person name="Humphrey G."/>
            <person name="Reher R."/>
            <person name="Zhu Q."/>
            <person name="Belda-Ferre P."/>
            <person name="Glukhov E."/>
            <person name="Rex R."/>
            <person name="Dorrestein P.C."/>
            <person name="Knight R."/>
            <person name="Pevzner P."/>
            <person name="Gerwick W.H."/>
            <person name="Gerwick L."/>
        </authorList>
    </citation>
    <scope>NUCLEOTIDE SEQUENCE</scope>
    <source>
        <strain evidence="11">SIO1C4</strain>
    </source>
</reference>
<dbReference type="EMBL" id="JAAHFQ010000438">
    <property type="protein sequence ID" value="NER29833.1"/>
    <property type="molecule type" value="Genomic_DNA"/>
</dbReference>
<dbReference type="Pfam" id="PF03734">
    <property type="entry name" value="YkuD"/>
    <property type="match status" value="1"/>
</dbReference>
<gene>
    <name evidence="11" type="ORF">F6J89_19990</name>
</gene>
<dbReference type="InterPro" id="IPR005490">
    <property type="entry name" value="LD_TPept_cat_dom"/>
</dbReference>
<dbReference type="GO" id="GO:0016757">
    <property type="term" value="F:glycosyltransferase activity"/>
    <property type="evidence" value="ECO:0007669"/>
    <property type="project" value="UniProtKB-KW"/>
</dbReference>
<evidence type="ECO:0000256" key="5">
    <source>
        <dbReference type="ARBA" id="ARBA00022801"/>
    </source>
</evidence>
<dbReference type="InterPro" id="IPR038063">
    <property type="entry name" value="Transpep_catalytic_dom"/>
</dbReference>
<evidence type="ECO:0000256" key="2">
    <source>
        <dbReference type="ARBA" id="ARBA00005992"/>
    </source>
</evidence>
<keyword evidence="8 9" id="KW-0961">Cell wall biogenesis/degradation</keyword>
<dbReference type="PANTHER" id="PTHR30582:SF24">
    <property type="entry name" value="L,D-TRANSPEPTIDASE ERFK_SRFK-RELATED"/>
    <property type="match status" value="1"/>
</dbReference>
<dbReference type="UniPathway" id="UPA00219"/>
<evidence type="ECO:0000256" key="9">
    <source>
        <dbReference type="PROSITE-ProRule" id="PRU01373"/>
    </source>
</evidence>
<evidence type="ECO:0000256" key="1">
    <source>
        <dbReference type="ARBA" id="ARBA00004752"/>
    </source>
</evidence>
<keyword evidence="7 9" id="KW-0573">Peptidoglycan synthesis</keyword>
<evidence type="ECO:0000256" key="7">
    <source>
        <dbReference type="ARBA" id="ARBA00022984"/>
    </source>
</evidence>
<dbReference type="PROSITE" id="PS52029">
    <property type="entry name" value="LD_TPASE"/>
    <property type="match status" value="1"/>
</dbReference>
<evidence type="ECO:0000313" key="11">
    <source>
        <dbReference type="EMBL" id="NER29833.1"/>
    </source>
</evidence>
<feature type="domain" description="L,D-TPase catalytic" evidence="10">
    <location>
        <begin position="74"/>
        <end position="204"/>
    </location>
</feature>
<evidence type="ECO:0000256" key="6">
    <source>
        <dbReference type="ARBA" id="ARBA00022960"/>
    </source>
</evidence>
<name>A0A6B3NE03_9CYAN</name>
<keyword evidence="5" id="KW-0378">Hydrolase</keyword>
<dbReference type="GO" id="GO:0005576">
    <property type="term" value="C:extracellular region"/>
    <property type="evidence" value="ECO:0007669"/>
    <property type="project" value="TreeGrafter"/>
</dbReference>
<proteinExistence type="inferred from homology"/>
<dbReference type="InterPro" id="IPR050979">
    <property type="entry name" value="LD-transpeptidase"/>
</dbReference>